<gene>
    <name evidence="8" type="ORF">FDP41_003760</name>
</gene>
<dbReference type="Gene3D" id="3.40.50.200">
    <property type="entry name" value="Peptidase S8/S53 domain"/>
    <property type="match status" value="1"/>
</dbReference>
<dbReference type="PANTHER" id="PTHR43399:SF4">
    <property type="entry name" value="CELL WALL-ASSOCIATED PROTEASE"/>
    <property type="match status" value="1"/>
</dbReference>
<protein>
    <recommendedName>
        <fullName evidence="7">Peptidase S8/S53 domain-containing protein</fullName>
    </recommendedName>
</protein>
<comment type="similarity">
    <text evidence="1 5">Belongs to the peptidase S8 family.</text>
</comment>
<dbReference type="InterPro" id="IPR051048">
    <property type="entry name" value="Peptidase_S8/S53_subtilisin"/>
</dbReference>
<dbReference type="PROSITE" id="PS51892">
    <property type="entry name" value="SUBTILASE"/>
    <property type="match status" value="1"/>
</dbReference>
<dbReference type="InterPro" id="IPR008979">
    <property type="entry name" value="Galactose-bd-like_sf"/>
</dbReference>
<evidence type="ECO:0000256" key="5">
    <source>
        <dbReference type="PROSITE-ProRule" id="PRU01240"/>
    </source>
</evidence>
<comment type="caution">
    <text evidence="8">The sequence shown here is derived from an EMBL/GenBank/DDBJ whole genome shotgun (WGS) entry which is preliminary data.</text>
</comment>
<dbReference type="Proteomes" id="UP000444721">
    <property type="component" value="Unassembled WGS sequence"/>
</dbReference>
<proteinExistence type="inferred from homology"/>
<dbReference type="SUPFAM" id="SSF49785">
    <property type="entry name" value="Galactose-binding domain-like"/>
    <property type="match status" value="1"/>
</dbReference>
<dbReference type="RefSeq" id="XP_044561820.1">
    <property type="nucleotide sequence ID" value="XM_044707100.1"/>
</dbReference>
<dbReference type="GeneID" id="68110978"/>
<keyword evidence="9" id="KW-1185">Reference proteome</keyword>
<reference evidence="8 9" key="1">
    <citation type="journal article" date="2019" name="Sci. Rep.">
        <title>Nanopore sequencing improves the draft genome of the human pathogenic amoeba Naegleria fowleri.</title>
        <authorList>
            <person name="Liechti N."/>
            <person name="Schurch N."/>
            <person name="Bruggmann R."/>
            <person name="Wittwer M."/>
        </authorList>
    </citation>
    <scope>NUCLEOTIDE SEQUENCE [LARGE SCALE GENOMIC DNA]</scope>
    <source>
        <strain evidence="8 9">ATCC 30894</strain>
    </source>
</reference>
<dbReference type="Gene3D" id="2.60.120.380">
    <property type="match status" value="1"/>
</dbReference>
<feature type="domain" description="Peptidase S8/S53" evidence="7">
    <location>
        <begin position="224"/>
        <end position="601"/>
    </location>
</feature>
<dbReference type="VEuPathDB" id="AmoebaDB:FDP41_003760"/>
<dbReference type="InterPro" id="IPR036852">
    <property type="entry name" value="Peptidase_S8/S53_dom_sf"/>
</dbReference>
<sequence>MVRKSGHPLGFSNVFAVVAKTSEIISHVSSLSSSNKAIEWIAEYEPRFKSALHFHKIQQLAHLQLNTLKDQNQTFTSTFNPMENNNNNMINIIITILPSLDAVLVNQELEEAHLIANELNSKFSEWLSKQQEQQQEWNKHVSPMKIISQIHVSSKDKLEMSFSPLVAQHVGEILKEFAHVHFIERKLEEHQWMNKKASVMMQGFGPSPSVGMSATPFYDMGIFGNGQIVGLADSGIDWDNCLFHDVNNLIVKTDSVNMNHRKIVGYNTEYHGIAPNARLYFTDTQQTGNPKNWIPPSYHFSVFIPAHEKGARIFSNSWGNSPEDYFSCSYDCKDCVWRDTMDGYRAGQSVTDDTCRALFGSDTCCSVSNQYTSRCHDVDLTLWLYQDSVILFAQGNSGEISSKGNIGSPATSKNAISVGASMTSNDAFKESVYFEDFKNKIRLAKLPFSTPDECCAYSGKDQYFIHSFCCPSKVEEEYTSNPSIYNEFNLAYFSSRGSAVGNRIKPDVTGIGYNVVSAHSDGKTITDQCGTNSPSLGNSAALMTFDGTSVATALVAGAAALLREFFQTKMNLSKPSGPLLKAALVHSSIPMTGTVAYSYDKNRRLKLSNLGSPNSYEGFGRVYLGSLLQNQDGIPLTILIKEKSFKTRSQSLQLCFKRKQELSNFTLFKATLAWYDFPGSIAVVPQLLSDLDLFVNTYVISRGNISTLSVIAGNYGDRVDTTNNVERVVVEELPSSSLKDHSVFVTVAVYVTSLFDENRTKQPFALLMTYPKDMFEEVDPTTDPSCFYTTDFPPKEEPLSDLSDEVIVGIVFAAMLGVLVVGLVVVVYFAVKRRRSPNTAVAVEG</sequence>
<comment type="caution">
    <text evidence="5">Lacks conserved residue(s) required for the propagation of feature annotation.</text>
</comment>
<dbReference type="EMBL" id="VFQX01000035">
    <property type="protein sequence ID" value="KAF0977107.1"/>
    <property type="molecule type" value="Genomic_DNA"/>
</dbReference>
<dbReference type="OMA" id="SATGHEF"/>
<keyword evidence="6" id="KW-1133">Transmembrane helix</keyword>
<dbReference type="PRINTS" id="PR00723">
    <property type="entry name" value="SUBTILISIN"/>
</dbReference>
<evidence type="ECO:0000313" key="8">
    <source>
        <dbReference type="EMBL" id="KAF0977107.1"/>
    </source>
</evidence>
<dbReference type="PANTHER" id="PTHR43399">
    <property type="entry name" value="SUBTILISIN-RELATED"/>
    <property type="match status" value="1"/>
</dbReference>
<name>A0A6A5BJF0_NAEFO</name>
<keyword evidence="2" id="KW-0645">Protease</keyword>
<dbReference type="GO" id="GO:0004252">
    <property type="term" value="F:serine-type endopeptidase activity"/>
    <property type="evidence" value="ECO:0007669"/>
    <property type="project" value="InterPro"/>
</dbReference>
<dbReference type="VEuPathDB" id="AmoebaDB:NF0077700"/>
<keyword evidence="6" id="KW-0472">Membrane</keyword>
<evidence type="ECO:0000256" key="6">
    <source>
        <dbReference type="SAM" id="Phobius"/>
    </source>
</evidence>
<dbReference type="VEuPathDB" id="AmoebaDB:NfTy_064590"/>
<evidence type="ECO:0000256" key="4">
    <source>
        <dbReference type="ARBA" id="ARBA00022825"/>
    </source>
</evidence>
<feature type="transmembrane region" description="Helical" evidence="6">
    <location>
        <begin position="806"/>
        <end position="831"/>
    </location>
</feature>
<evidence type="ECO:0000256" key="2">
    <source>
        <dbReference type="ARBA" id="ARBA00022670"/>
    </source>
</evidence>
<dbReference type="InterPro" id="IPR015500">
    <property type="entry name" value="Peptidase_S8_subtilisin-rel"/>
</dbReference>
<evidence type="ECO:0000313" key="9">
    <source>
        <dbReference type="Proteomes" id="UP000444721"/>
    </source>
</evidence>
<keyword evidence="3" id="KW-0378">Hydrolase</keyword>
<evidence type="ECO:0000256" key="1">
    <source>
        <dbReference type="ARBA" id="ARBA00011073"/>
    </source>
</evidence>
<dbReference type="AlphaFoldDB" id="A0A6A5BJF0"/>
<dbReference type="Pfam" id="PF00082">
    <property type="entry name" value="Peptidase_S8"/>
    <property type="match status" value="1"/>
</dbReference>
<dbReference type="GO" id="GO:0006508">
    <property type="term" value="P:proteolysis"/>
    <property type="evidence" value="ECO:0007669"/>
    <property type="project" value="UniProtKB-KW"/>
</dbReference>
<accession>A0A6A5BJF0</accession>
<keyword evidence="6" id="KW-0812">Transmembrane</keyword>
<evidence type="ECO:0000259" key="7">
    <source>
        <dbReference type="Pfam" id="PF00082"/>
    </source>
</evidence>
<organism evidence="8 9">
    <name type="scientific">Naegleria fowleri</name>
    <name type="common">Brain eating amoeba</name>
    <dbReference type="NCBI Taxonomy" id="5763"/>
    <lineage>
        <taxon>Eukaryota</taxon>
        <taxon>Discoba</taxon>
        <taxon>Heterolobosea</taxon>
        <taxon>Tetramitia</taxon>
        <taxon>Eutetramitia</taxon>
        <taxon>Vahlkampfiidae</taxon>
        <taxon>Naegleria</taxon>
    </lineage>
</organism>
<dbReference type="SUPFAM" id="SSF52743">
    <property type="entry name" value="Subtilisin-like"/>
    <property type="match status" value="1"/>
</dbReference>
<dbReference type="InterPro" id="IPR000209">
    <property type="entry name" value="Peptidase_S8/S53_dom"/>
</dbReference>
<evidence type="ECO:0000256" key="3">
    <source>
        <dbReference type="ARBA" id="ARBA00022801"/>
    </source>
</evidence>
<keyword evidence="4" id="KW-0720">Serine protease</keyword>